<sequence>MFRYILAILLINTCYRSLGNPVSSRNISTYLTGLEVHCGNPFLNNLIKSKIQECSVTVPPFSEKQFQCLIFYDMSNQLCAAVSTSQLTLNEDYSAKINEEQDVNSLCVTAKDWEFGNLNEFAPYKVSLEKVFKHPVTCGKVCGAEELTSNDANFFCKFFNWGLGTLKPAVAESSQKSTNVSATASVSPPVVTEVKNDAPDQSIEPMDISIKDTTSDKTKVTAQSLPSVPETVSDPGDIDIKPDTITTSTNKVSSPVVANVEKGNEAKLDKPLLESENVSGNDQIEMAVENVAQDDKVGKAEVTGDLEHKEPVENKNSQGDGFDYQDVDGESDEGKEGPLDVQGGDDNGDPMTDDTKHEKEQSRADEHKEPSLSSFNHEIAQGDYYHTVQDGYSDGDDDHFFTFFLTAVVMVILIYVLYHNKNKVSKVFFGLLLEGRQSGRRRNSRGHAYRRLDTLEQAMSTNTAAPPSKIIY</sequence>
<keyword evidence="2" id="KW-0472">Membrane</keyword>
<feature type="region of interest" description="Disordered" evidence="1">
    <location>
        <begin position="211"/>
        <end position="252"/>
    </location>
</feature>
<evidence type="ECO:0000256" key="1">
    <source>
        <dbReference type="SAM" id="MobiDB-lite"/>
    </source>
</evidence>
<dbReference type="PANTHER" id="PTHR16502:SF0">
    <property type="entry name" value="KERATINOCYTE-ASSOCIATED TRANSMEMBRANE PROTEIN 2"/>
    <property type="match status" value="1"/>
</dbReference>
<feature type="compositionally biased region" description="Basic and acidic residues" evidence="1">
    <location>
        <begin position="353"/>
        <end position="370"/>
    </location>
</feature>
<feature type="transmembrane region" description="Helical" evidence="2">
    <location>
        <begin position="400"/>
        <end position="418"/>
    </location>
</feature>
<accession>A0A922CBS7</accession>
<dbReference type="EMBL" id="JH668285">
    <property type="protein sequence ID" value="KAG6441260.1"/>
    <property type="molecule type" value="Genomic_DNA"/>
</dbReference>
<keyword evidence="2" id="KW-1133">Transmembrane helix</keyword>
<dbReference type="PANTHER" id="PTHR16502">
    <property type="entry name" value="KERATINOCYTE-ASSOCIATED TRANSMEMBRANE PROTEIN 2"/>
    <property type="match status" value="1"/>
</dbReference>
<evidence type="ECO:0000256" key="3">
    <source>
        <dbReference type="SAM" id="SignalP"/>
    </source>
</evidence>
<dbReference type="InterPro" id="IPR037645">
    <property type="entry name" value="KCT2"/>
</dbReference>
<dbReference type="AlphaFoldDB" id="A0A922CBS7"/>
<dbReference type="Pfam" id="PF17818">
    <property type="entry name" value="KCT2"/>
    <property type="match status" value="1"/>
</dbReference>
<keyword evidence="2" id="KW-0812">Transmembrane</keyword>
<feature type="region of interest" description="Disordered" evidence="1">
    <location>
        <begin position="302"/>
        <end position="376"/>
    </location>
</feature>
<reference evidence="4" key="2">
    <citation type="submission" date="2020-12" db="EMBL/GenBank/DDBJ databases">
        <authorList>
            <person name="Kanost M."/>
        </authorList>
    </citation>
    <scope>NUCLEOTIDE SEQUENCE</scope>
</reference>
<organism evidence="4 5">
    <name type="scientific">Manduca sexta</name>
    <name type="common">Tobacco hawkmoth</name>
    <name type="synonym">Tobacco hornworm</name>
    <dbReference type="NCBI Taxonomy" id="7130"/>
    <lineage>
        <taxon>Eukaryota</taxon>
        <taxon>Metazoa</taxon>
        <taxon>Ecdysozoa</taxon>
        <taxon>Arthropoda</taxon>
        <taxon>Hexapoda</taxon>
        <taxon>Insecta</taxon>
        <taxon>Pterygota</taxon>
        <taxon>Neoptera</taxon>
        <taxon>Endopterygota</taxon>
        <taxon>Lepidoptera</taxon>
        <taxon>Glossata</taxon>
        <taxon>Ditrysia</taxon>
        <taxon>Bombycoidea</taxon>
        <taxon>Sphingidae</taxon>
        <taxon>Sphinginae</taxon>
        <taxon>Sphingini</taxon>
        <taxon>Manduca</taxon>
    </lineage>
</organism>
<feature type="chain" id="PRO_5037149507" evidence="3">
    <location>
        <begin position="20"/>
        <end position="472"/>
    </location>
</feature>
<comment type="caution">
    <text evidence="4">The sequence shown here is derived from an EMBL/GenBank/DDBJ whole genome shotgun (WGS) entry which is preliminary data.</text>
</comment>
<evidence type="ECO:0000313" key="5">
    <source>
        <dbReference type="Proteomes" id="UP000791440"/>
    </source>
</evidence>
<gene>
    <name evidence="4" type="ORF">O3G_MSEX001715</name>
</gene>
<proteinExistence type="predicted"/>
<feature type="signal peptide" evidence="3">
    <location>
        <begin position="1"/>
        <end position="19"/>
    </location>
</feature>
<name>A0A922CBS7_MANSE</name>
<evidence type="ECO:0000313" key="4">
    <source>
        <dbReference type="EMBL" id="KAG6441260.1"/>
    </source>
</evidence>
<evidence type="ECO:0000256" key="2">
    <source>
        <dbReference type="SAM" id="Phobius"/>
    </source>
</evidence>
<dbReference type="Proteomes" id="UP000791440">
    <property type="component" value="Unassembled WGS sequence"/>
</dbReference>
<keyword evidence="5" id="KW-1185">Reference proteome</keyword>
<protein>
    <submittedName>
        <fullName evidence="4">Uncharacterized protein</fullName>
    </submittedName>
</protein>
<reference evidence="4" key="1">
    <citation type="journal article" date="2016" name="Insect Biochem. Mol. Biol.">
        <title>Multifaceted biological insights from a draft genome sequence of the tobacco hornworm moth, Manduca sexta.</title>
        <authorList>
            <person name="Kanost M.R."/>
            <person name="Arrese E.L."/>
            <person name="Cao X."/>
            <person name="Chen Y.R."/>
            <person name="Chellapilla S."/>
            <person name="Goldsmith M.R."/>
            <person name="Grosse-Wilde E."/>
            <person name="Heckel D.G."/>
            <person name="Herndon N."/>
            <person name="Jiang H."/>
            <person name="Papanicolaou A."/>
            <person name="Qu J."/>
            <person name="Soulages J.L."/>
            <person name="Vogel H."/>
            <person name="Walters J."/>
            <person name="Waterhouse R.M."/>
            <person name="Ahn S.J."/>
            <person name="Almeida F.C."/>
            <person name="An C."/>
            <person name="Aqrawi P."/>
            <person name="Bretschneider A."/>
            <person name="Bryant W.B."/>
            <person name="Bucks S."/>
            <person name="Chao H."/>
            <person name="Chevignon G."/>
            <person name="Christen J.M."/>
            <person name="Clarke D.F."/>
            <person name="Dittmer N.T."/>
            <person name="Ferguson L.C.F."/>
            <person name="Garavelou S."/>
            <person name="Gordon K.H.J."/>
            <person name="Gunaratna R.T."/>
            <person name="Han Y."/>
            <person name="Hauser F."/>
            <person name="He Y."/>
            <person name="Heidel-Fischer H."/>
            <person name="Hirsh A."/>
            <person name="Hu Y."/>
            <person name="Jiang H."/>
            <person name="Kalra D."/>
            <person name="Klinner C."/>
            <person name="Konig C."/>
            <person name="Kovar C."/>
            <person name="Kroll A.R."/>
            <person name="Kuwar S.S."/>
            <person name="Lee S.L."/>
            <person name="Lehman R."/>
            <person name="Li K."/>
            <person name="Li Z."/>
            <person name="Liang H."/>
            <person name="Lovelace S."/>
            <person name="Lu Z."/>
            <person name="Mansfield J.H."/>
            <person name="McCulloch K.J."/>
            <person name="Mathew T."/>
            <person name="Morton B."/>
            <person name="Muzny D.M."/>
            <person name="Neunemann D."/>
            <person name="Ongeri F."/>
            <person name="Pauchet Y."/>
            <person name="Pu L.L."/>
            <person name="Pyrousis I."/>
            <person name="Rao X.J."/>
            <person name="Redding A."/>
            <person name="Roesel C."/>
            <person name="Sanchez-Gracia A."/>
            <person name="Schaack S."/>
            <person name="Shukla A."/>
            <person name="Tetreau G."/>
            <person name="Wang Y."/>
            <person name="Xiong G.H."/>
            <person name="Traut W."/>
            <person name="Walsh T.K."/>
            <person name="Worley K.C."/>
            <person name="Wu D."/>
            <person name="Wu W."/>
            <person name="Wu Y.Q."/>
            <person name="Zhang X."/>
            <person name="Zou Z."/>
            <person name="Zucker H."/>
            <person name="Briscoe A.D."/>
            <person name="Burmester T."/>
            <person name="Clem R.J."/>
            <person name="Feyereisen R."/>
            <person name="Grimmelikhuijzen C.J.P."/>
            <person name="Hamodrakas S.J."/>
            <person name="Hansson B.S."/>
            <person name="Huguet E."/>
            <person name="Jermiin L.S."/>
            <person name="Lan Q."/>
            <person name="Lehman H.K."/>
            <person name="Lorenzen M."/>
            <person name="Merzendorfer H."/>
            <person name="Michalopoulos I."/>
            <person name="Morton D.B."/>
            <person name="Muthukrishnan S."/>
            <person name="Oakeshott J.G."/>
            <person name="Palmer W."/>
            <person name="Park Y."/>
            <person name="Passarelli A.L."/>
            <person name="Rozas J."/>
            <person name="Schwartz L.M."/>
            <person name="Smith W."/>
            <person name="Southgate A."/>
            <person name="Vilcinskas A."/>
            <person name="Vogt R."/>
            <person name="Wang P."/>
            <person name="Werren J."/>
            <person name="Yu X.Q."/>
            <person name="Zhou J.J."/>
            <person name="Brown S.J."/>
            <person name="Scherer S.E."/>
            <person name="Richards S."/>
            <person name="Blissard G.W."/>
        </authorList>
    </citation>
    <scope>NUCLEOTIDE SEQUENCE</scope>
</reference>
<keyword evidence="3" id="KW-0732">Signal</keyword>